<reference evidence="3 4" key="1">
    <citation type="submission" date="2019-08" db="EMBL/GenBank/DDBJ databases">
        <title>Hyperibacter terrae gen. nov., sp. nov. and Hyperibacter viscosus sp. nov., two new members in the family Rhodospirillaceae isolated from the rhizosphere of Hypericum perforatum.</title>
        <authorList>
            <person name="Noviana Z."/>
        </authorList>
    </citation>
    <scope>NUCLEOTIDE SEQUENCE [LARGE SCALE GENOMIC DNA]</scope>
    <source>
        <strain evidence="3 4">R5959</strain>
    </source>
</reference>
<name>A0A5J6MTM7_9PROT</name>
<dbReference type="Proteomes" id="UP000325797">
    <property type="component" value="Chromosome"/>
</dbReference>
<dbReference type="EMBL" id="CP042582">
    <property type="protein sequence ID" value="QEX21032.1"/>
    <property type="molecule type" value="Genomic_DNA"/>
</dbReference>
<dbReference type="Gene3D" id="3.40.50.12710">
    <property type="match status" value="1"/>
</dbReference>
<sequence>MTPLDSLLRRRLRLTGPMTVAAFMQEALLHPEHGYYRRQPALGAAGDFVTAPEVSQMFGELLGLWCLDYWERMGAPDPVLLVELGPGRGTLIADALRATRLRPAFHRALRLHLVEASPVLRQRQREALAPFAGQIAPAAWHETLAALPDDGTHGAPLLLLANEFFDALPVHQFERGPEGWRERVVVEPQIDAPLAFTLAPAGPQLGLLGRDRREAPVGSLAEISPAGLSVADEIGRRLAQQGGAALLVDYGYGAGGGWSLQAVQGHRRLENPLTDPGLVDLSVHVDFMALARAATQGGARAHGPLAQGAFLEALGIRLRAQRLTRDADAVQRAAVERALARLLDPQEMGTLFQALALTAPDGPAPAGFTAPGG</sequence>
<dbReference type="PANTHER" id="PTHR12049:SF7">
    <property type="entry name" value="PROTEIN ARGININE METHYLTRANSFERASE NDUFAF7, MITOCHONDRIAL"/>
    <property type="match status" value="1"/>
</dbReference>
<dbReference type="SUPFAM" id="SSF53335">
    <property type="entry name" value="S-adenosyl-L-methionine-dependent methyltransferases"/>
    <property type="match status" value="1"/>
</dbReference>
<accession>A0A5J6MTM7</accession>
<evidence type="ECO:0000313" key="3">
    <source>
        <dbReference type="EMBL" id="QEX21032.1"/>
    </source>
</evidence>
<keyword evidence="4" id="KW-1185">Reference proteome</keyword>
<dbReference type="GO" id="GO:0035243">
    <property type="term" value="F:protein-arginine omega-N symmetric methyltransferase activity"/>
    <property type="evidence" value="ECO:0007669"/>
    <property type="project" value="TreeGrafter"/>
</dbReference>
<dbReference type="AlphaFoldDB" id="A0A5J6MTM7"/>
<evidence type="ECO:0000313" key="4">
    <source>
        <dbReference type="Proteomes" id="UP000325797"/>
    </source>
</evidence>
<protein>
    <submittedName>
        <fullName evidence="3">ATP synthase subunit beta</fullName>
    </submittedName>
</protein>
<dbReference type="OrthoDB" id="9794208at2"/>
<dbReference type="PANTHER" id="PTHR12049">
    <property type="entry name" value="PROTEIN ARGININE METHYLTRANSFERASE NDUFAF7, MITOCHONDRIAL"/>
    <property type="match status" value="1"/>
</dbReference>
<dbReference type="InterPro" id="IPR038375">
    <property type="entry name" value="NDUFAF7_sf"/>
</dbReference>
<keyword evidence="2" id="KW-0808">Transferase</keyword>
<keyword evidence="1" id="KW-0489">Methyltransferase</keyword>
<proteinExistence type="predicted"/>
<organism evidence="3 4">
    <name type="scientific">Hypericibacter adhaerens</name>
    <dbReference type="NCBI Taxonomy" id="2602016"/>
    <lineage>
        <taxon>Bacteria</taxon>
        <taxon>Pseudomonadati</taxon>
        <taxon>Pseudomonadota</taxon>
        <taxon>Alphaproteobacteria</taxon>
        <taxon>Rhodospirillales</taxon>
        <taxon>Dongiaceae</taxon>
        <taxon>Hypericibacter</taxon>
    </lineage>
</organism>
<dbReference type="KEGG" id="hadh:FRZ61_09520"/>
<dbReference type="InterPro" id="IPR029063">
    <property type="entry name" value="SAM-dependent_MTases_sf"/>
</dbReference>
<dbReference type="GO" id="GO:0032259">
    <property type="term" value="P:methylation"/>
    <property type="evidence" value="ECO:0007669"/>
    <property type="project" value="UniProtKB-KW"/>
</dbReference>
<evidence type="ECO:0000256" key="1">
    <source>
        <dbReference type="ARBA" id="ARBA00022603"/>
    </source>
</evidence>
<dbReference type="RefSeq" id="WP_151115273.1">
    <property type="nucleotide sequence ID" value="NZ_CP042582.1"/>
</dbReference>
<dbReference type="InterPro" id="IPR003788">
    <property type="entry name" value="NDUFAF7"/>
</dbReference>
<evidence type="ECO:0000256" key="2">
    <source>
        <dbReference type="ARBA" id="ARBA00022679"/>
    </source>
</evidence>
<gene>
    <name evidence="3" type="ORF">FRZ61_09520</name>
</gene>
<dbReference type="Pfam" id="PF02636">
    <property type="entry name" value="Methyltransf_28"/>
    <property type="match status" value="1"/>
</dbReference>